<accession>A0A6N4TGV0</accession>
<proteinExistence type="predicted"/>
<protein>
    <recommendedName>
        <fullName evidence="1">GerMN domain-containing protein</fullName>
    </recommendedName>
</protein>
<gene>
    <name evidence="2" type="ORF">Aargi30884_09160</name>
</gene>
<evidence type="ECO:0000313" key="3">
    <source>
        <dbReference type="Proteomes" id="UP000464754"/>
    </source>
</evidence>
<feature type="domain" description="GerMN" evidence="1">
    <location>
        <begin position="46"/>
        <end position="154"/>
    </location>
</feature>
<reference evidence="3" key="1">
    <citation type="submission" date="2019-05" db="EMBL/GenBank/DDBJ databases">
        <title>Complete genome sequencing of Absiella argi strain JCM 30884.</title>
        <authorList>
            <person name="Sakamoto M."/>
            <person name="Murakami T."/>
            <person name="Mori H."/>
        </authorList>
    </citation>
    <scope>NUCLEOTIDE SEQUENCE [LARGE SCALE GENOMIC DNA]</scope>
    <source>
        <strain evidence="3">JCM 30884</strain>
    </source>
</reference>
<dbReference type="Pfam" id="PF10646">
    <property type="entry name" value="Germane"/>
    <property type="match status" value="1"/>
</dbReference>
<dbReference type="EMBL" id="AP019695">
    <property type="protein sequence ID" value="BBK22013.1"/>
    <property type="molecule type" value="Genomic_DNA"/>
</dbReference>
<dbReference type="RefSeq" id="WP_118362084.1">
    <property type="nucleotide sequence ID" value="NZ_AP019695.1"/>
</dbReference>
<dbReference type="InterPro" id="IPR019606">
    <property type="entry name" value="GerMN"/>
</dbReference>
<dbReference type="KEGG" id="aarg:Aargi30884_09160"/>
<evidence type="ECO:0000259" key="1">
    <source>
        <dbReference type="Pfam" id="PF10646"/>
    </source>
</evidence>
<keyword evidence="3" id="KW-1185">Reference proteome</keyword>
<name>A0A6N4TGV0_9FIRM</name>
<dbReference type="AlphaFoldDB" id="A0A6N4TGV0"/>
<sequence>MKQLKKKIALLFGGLALVSYLSFTYFPFKTQDTPVLSLQEEESYMQVYLLDKENTLVPVSISVNPDTSIEDKLQLLIAYMSGKQKIDNFKPLFKKECILKTVSLQDHTAVLYFNESFKNYDKKQELRLLESLAWGVTQFSDITDVKLMLDNQELKEMPLDHTPIPATLNRQIGINHFETKASTLHDSHTITVFATRKIDGVVYMVPQSRRVPYDVNTMEEEIEQIVSDVQVSANLSQPLYDDNITLHSSHFENGVLSVDVKGNLLGSDREIKQDAYNCLILSLSMLEGVEELQVKVDGVILSPFENKNSISVNDLVYNEVRF</sequence>
<evidence type="ECO:0000313" key="2">
    <source>
        <dbReference type="EMBL" id="BBK22013.1"/>
    </source>
</evidence>
<organism evidence="2 3">
    <name type="scientific">Amedibacterium intestinale</name>
    <dbReference type="NCBI Taxonomy" id="2583452"/>
    <lineage>
        <taxon>Bacteria</taxon>
        <taxon>Bacillati</taxon>
        <taxon>Bacillota</taxon>
        <taxon>Erysipelotrichia</taxon>
        <taxon>Erysipelotrichales</taxon>
        <taxon>Erysipelotrichaceae</taxon>
        <taxon>Amedibacterium</taxon>
    </lineage>
</organism>
<dbReference type="Proteomes" id="UP000464754">
    <property type="component" value="Chromosome"/>
</dbReference>